<keyword evidence="3" id="KW-1185">Reference proteome</keyword>
<dbReference type="GO" id="GO:0006281">
    <property type="term" value="P:DNA repair"/>
    <property type="evidence" value="ECO:0007669"/>
    <property type="project" value="InterPro"/>
</dbReference>
<reference evidence="2 3" key="1">
    <citation type="submission" date="2020-03" db="EMBL/GenBank/DDBJ databases">
        <title>Whole genome shotgun sequence of Phytohabitans rumicis NBRC 108638.</title>
        <authorList>
            <person name="Komaki H."/>
            <person name="Tamura T."/>
        </authorList>
    </citation>
    <scope>NUCLEOTIDE SEQUENCE [LARGE SCALE GENOMIC DNA]</scope>
    <source>
        <strain evidence="2 3">NBRC 108638</strain>
    </source>
</reference>
<dbReference type="InterPro" id="IPR008822">
    <property type="entry name" value="Endonuclease_RusA-like"/>
</dbReference>
<proteinExistence type="predicted"/>
<dbReference type="GO" id="GO:0000287">
    <property type="term" value="F:magnesium ion binding"/>
    <property type="evidence" value="ECO:0007669"/>
    <property type="project" value="InterPro"/>
</dbReference>
<dbReference type="RefSeq" id="WP_173078613.1">
    <property type="nucleotide sequence ID" value="NZ_BAABJB010000004.1"/>
</dbReference>
<dbReference type="AlphaFoldDB" id="A0A6V8LFZ7"/>
<gene>
    <name evidence="2" type="ORF">Prum_052070</name>
</gene>
<dbReference type="Gene3D" id="3.30.1330.70">
    <property type="entry name" value="Holliday junction resolvase RusA"/>
    <property type="match status" value="1"/>
</dbReference>
<accession>A0A6V8LFZ7</accession>
<evidence type="ECO:0000313" key="3">
    <source>
        <dbReference type="Proteomes" id="UP000482960"/>
    </source>
</evidence>
<name>A0A6V8LFZ7_9ACTN</name>
<dbReference type="EMBL" id="BLPG01000001">
    <property type="protein sequence ID" value="GFJ91565.1"/>
    <property type="molecule type" value="Genomic_DNA"/>
</dbReference>
<organism evidence="2 3">
    <name type="scientific">Phytohabitans rumicis</name>
    <dbReference type="NCBI Taxonomy" id="1076125"/>
    <lineage>
        <taxon>Bacteria</taxon>
        <taxon>Bacillati</taxon>
        <taxon>Actinomycetota</taxon>
        <taxon>Actinomycetes</taxon>
        <taxon>Micromonosporales</taxon>
        <taxon>Micromonosporaceae</taxon>
    </lineage>
</organism>
<evidence type="ECO:0000256" key="1">
    <source>
        <dbReference type="SAM" id="MobiDB-lite"/>
    </source>
</evidence>
<dbReference type="GO" id="GO:0006310">
    <property type="term" value="P:DNA recombination"/>
    <property type="evidence" value="ECO:0007669"/>
    <property type="project" value="InterPro"/>
</dbReference>
<evidence type="ECO:0000313" key="2">
    <source>
        <dbReference type="EMBL" id="GFJ91565.1"/>
    </source>
</evidence>
<reference evidence="2 3" key="2">
    <citation type="submission" date="2020-03" db="EMBL/GenBank/DDBJ databases">
        <authorList>
            <person name="Ichikawa N."/>
            <person name="Kimura A."/>
            <person name="Kitahashi Y."/>
            <person name="Uohara A."/>
        </authorList>
    </citation>
    <scope>NUCLEOTIDE SEQUENCE [LARGE SCALE GENOMIC DNA]</scope>
    <source>
        <strain evidence="2 3">NBRC 108638</strain>
    </source>
</reference>
<comment type="caution">
    <text evidence="2">The sequence shown here is derived from an EMBL/GenBank/DDBJ whole genome shotgun (WGS) entry which is preliminary data.</text>
</comment>
<protein>
    <submittedName>
        <fullName evidence="2">Uncharacterized protein</fullName>
    </submittedName>
</protein>
<feature type="region of interest" description="Disordered" evidence="1">
    <location>
        <begin position="156"/>
        <end position="200"/>
    </location>
</feature>
<dbReference type="InterPro" id="IPR036614">
    <property type="entry name" value="RusA-like_sf"/>
</dbReference>
<dbReference type="Proteomes" id="UP000482960">
    <property type="component" value="Unassembled WGS sequence"/>
</dbReference>
<sequence>MTTVDPILDIRVIGTPRPKGSLKPFIAGNGKPRVREQLEGSGDWRQDVITAAHEAIRCCDDPTCSKLRDGYPFTGECTVVIKLGFRRPKARRAYPHTRTTGDADKHARNVLDALQDAGVIKDDAAVIDLVVAKRYVDGAPGARITVYAGATDFLGEPVTPAAPPAPAPKPDRPPDLFDQPPTDWWAGITPAKAPSTEESP</sequence>
<dbReference type="Pfam" id="PF05866">
    <property type="entry name" value="RusA"/>
    <property type="match status" value="1"/>
</dbReference>
<dbReference type="SUPFAM" id="SSF103084">
    <property type="entry name" value="Holliday junction resolvase RusA"/>
    <property type="match status" value="1"/>
</dbReference>